<dbReference type="PANTHER" id="PTHR24100">
    <property type="entry name" value="BUTYROPHILIN"/>
    <property type="match status" value="1"/>
</dbReference>
<dbReference type="InterPro" id="IPR050504">
    <property type="entry name" value="IgSF_BTN/MOG"/>
</dbReference>
<reference evidence="12" key="2">
    <citation type="submission" date="2025-09" db="UniProtKB">
        <authorList>
            <consortium name="Ensembl"/>
        </authorList>
    </citation>
    <scope>IDENTIFICATION</scope>
</reference>
<keyword evidence="4 9" id="KW-1133">Transmembrane helix</keyword>
<feature type="domain" description="Ig-like" evidence="11">
    <location>
        <begin position="12"/>
        <end position="139"/>
    </location>
</feature>
<feature type="domain" description="Ig-like" evidence="11">
    <location>
        <begin position="164"/>
        <end position="236"/>
    </location>
</feature>
<dbReference type="InterPro" id="IPR007110">
    <property type="entry name" value="Ig-like_dom"/>
</dbReference>
<evidence type="ECO:0000256" key="7">
    <source>
        <dbReference type="SAM" id="Coils"/>
    </source>
</evidence>
<proteinExistence type="predicted"/>
<sequence length="370" mass="41106">MKMALSLDFPLPHLLVCIILVQLLTSCSAQFAVIGPPGPILAMVGEDAELPCHLSPKMSAENMELKWVRSSLRQVVFMYAHGKEVEDRQTAEYRGRTEILRDGITAGKAALQIHSVRASDSGNYLCYFQDGNFYEKALVELKVAALGSDLHIELKGHEDGGIHLGCTSTGWYPQPQIQWRDAKGQNMPAVAAPPATDGAGLYAVTSSLTVKSSSGEGVSCIIRNPLLNQEKTAQISIADPFFRRAQRWIAVFAGTLPVCLLLLAGAGYFLWLQRKEKKALFMEKERAEEEKETARAEKEQEQRIKETLEYELKWRKIQYMASGKKSQAYPEWKKALFQAVPPIGQIQQATRQENPVTLRTDSRGPEEGGA</sequence>
<feature type="region of interest" description="Disordered" evidence="8">
    <location>
        <begin position="346"/>
        <end position="370"/>
    </location>
</feature>
<keyword evidence="2 9" id="KW-0812">Transmembrane</keyword>
<feature type="signal peptide" evidence="10">
    <location>
        <begin position="1"/>
        <end position="29"/>
    </location>
</feature>
<feature type="compositionally biased region" description="Basic and acidic residues" evidence="8">
    <location>
        <begin position="360"/>
        <end position="370"/>
    </location>
</feature>
<reference evidence="12" key="1">
    <citation type="submission" date="2025-08" db="UniProtKB">
        <authorList>
            <consortium name="Ensembl"/>
        </authorList>
    </citation>
    <scope>IDENTIFICATION</scope>
</reference>
<dbReference type="FunFam" id="2.60.40.10:FF:000088">
    <property type="entry name" value="Butyrophilin subfamily 1 member A1"/>
    <property type="match status" value="1"/>
</dbReference>
<dbReference type="FunFam" id="2.60.40.10:FF:000208">
    <property type="entry name" value="Butyrophilin subfamily 1 member A1"/>
    <property type="match status" value="1"/>
</dbReference>
<dbReference type="GeneTree" id="ENSGT00940000163036"/>
<evidence type="ECO:0000256" key="9">
    <source>
        <dbReference type="SAM" id="Phobius"/>
    </source>
</evidence>
<evidence type="ECO:0000256" key="8">
    <source>
        <dbReference type="SAM" id="MobiDB-lite"/>
    </source>
</evidence>
<dbReference type="CDD" id="cd05713">
    <property type="entry name" value="IgV_MOG_like"/>
    <property type="match status" value="1"/>
</dbReference>
<dbReference type="InterPro" id="IPR036179">
    <property type="entry name" value="Ig-like_dom_sf"/>
</dbReference>
<keyword evidence="5 9" id="KW-0472">Membrane</keyword>
<dbReference type="Gene3D" id="2.60.40.10">
    <property type="entry name" value="Immunoglobulins"/>
    <property type="match status" value="2"/>
</dbReference>
<name>A0A8C6BIA3_MONMO</name>
<dbReference type="Pfam" id="PF07686">
    <property type="entry name" value="V-set"/>
    <property type="match status" value="1"/>
</dbReference>
<dbReference type="SUPFAM" id="SSF48726">
    <property type="entry name" value="Immunoglobulin"/>
    <property type="match status" value="2"/>
</dbReference>
<evidence type="ECO:0000313" key="12">
    <source>
        <dbReference type="Ensembl" id="ENSMMNP00015016866.1"/>
    </source>
</evidence>
<evidence type="ECO:0000256" key="10">
    <source>
        <dbReference type="SAM" id="SignalP"/>
    </source>
</evidence>
<accession>A0A8C6BIA3</accession>
<keyword evidence="13" id="KW-1185">Reference proteome</keyword>
<dbReference type="GO" id="GO:0009897">
    <property type="term" value="C:external side of plasma membrane"/>
    <property type="evidence" value="ECO:0007669"/>
    <property type="project" value="TreeGrafter"/>
</dbReference>
<feature type="coiled-coil region" evidence="7">
    <location>
        <begin position="272"/>
        <end position="311"/>
    </location>
</feature>
<dbReference type="GO" id="GO:0001817">
    <property type="term" value="P:regulation of cytokine production"/>
    <property type="evidence" value="ECO:0007669"/>
    <property type="project" value="TreeGrafter"/>
</dbReference>
<dbReference type="SMART" id="SM00406">
    <property type="entry name" value="IGv"/>
    <property type="match status" value="1"/>
</dbReference>
<feature type="transmembrane region" description="Helical" evidence="9">
    <location>
        <begin position="248"/>
        <end position="272"/>
    </location>
</feature>
<dbReference type="InterPro" id="IPR053896">
    <property type="entry name" value="BTN3A2-like_Ig-C"/>
</dbReference>
<dbReference type="PROSITE" id="PS50835">
    <property type="entry name" value="IG_LIKE"/>
    <property type="match status" value="2"/>
</dbReference>
<evidence type="ECO:0000256" key="4">
    <source>
        <dbReference type="ARBA" id="ARBA00022989"/>
    </source>
</evidence>
<evidence type="ECO:0000313" key="13">
    <source>
        <dbReference type="Proteomes" id="UP000694561"/>
    </source>
</evidence>
<dbReference type="Ensembl" id="ENSMMNT00015018542.1">
    <property type="protein sequence ID" value="ENSMMNP00015016866.1"/>
    <property type="gene ID" value="ENSMMNG00015012436.1"/>
</dbReference>
<dbReference type="Pfam" id="PF22705">
    <property type="entry name" value="C2-set_3"/>
    <property type="match status" value="1"/>
</dbReference>
<dbReference type="GO" id="GO:0005102">
    <property type="term" value="F:signaling receptor binding"/>
    <property type="evidence" value="ECO:0007669"/>
    <property type="project" value="TreeGrafter"/>
</dbReference>
<dbReference type="PANTHER" id="PTHR24100:SF56">
    <property type="entry name" value="BUTYROPHILIN SUBFAMILY 3 MEMBER A3"/>
    <property type="match status" value="1"/>
</dbReference>
<keyword evidence="7" id="KW-0175">Coiled coil</keyword>
<comment type="subcellular location">
    <subcellularLocation>
        <location evidence="1">Membrane</location>
    </subcellularLocation>
</comment>
<gene>
    <name evidence="12" type="primary">BTN3A1</name>
</gene>
<evidence type="ECO:0000256" key="1">
    <source>
        <dbReference type="ARBA" id="ARBA00004370"/>
    </source>
</evidence>
<dbReference type="AlphaFoldDB" id="A0A8C6BIA3"/>
<evidence type="ECO:0000256" key="2">
    <source>
        <dbReference type="ARBA" id="ARBA00022692"/>
    </source>
</evidence>
<feature type="chain" id="PRO_5034629765" evidence="10">
    <location>
        <begin position="30"/>
        <end position="370"/>
    </location>
</feature>
<dbReference type="GO" id="GO:0050852">
    <property type="term" value="P:T cell receptor signaling pathway"/>
    <property type="evidence" value="ECO:0007669"/>
    <property type="project" value="TreeGrafter"/>
</dbReference>
<dbReference type="InterPro" id="IPR003599">
    <property type="entry name" value="Ig_sub"/>
</dbReference>
<protein>
    <submittedName>
        <fullName evidence="12">Butyrophilin subfamily 3 member A1</fullName>
    </submittedName>
</protein>
<evidence type="ECO:0000256" key="5">
    <source>
        <dbReference type="ARBA" id="ARBA00023136"/>
    </source>
</evidence>
<dbReference type="InterPro" id="IPR013106">
    <property type="entry name" value="Ig_V-set"/>
</dbReference>
<evidence type="ECO:0000256" key="3">
    <source>
        <dbReference type="ARBA" id="ARBA00022729"/>
    </source>
</evidence>
<evidence type="ECO:0000259" key="11">
    <source>
        <dbReference type="PROSITE" id="PS50835"/>
    </source>
</evidence>
<keyword evidence="6" id="KW-0393">Immunoglobulin domain</keyword>
<dbReference type="PROSITE" id="PS51257">
    <property type="entry name" value="PROKAR_LIPOPROTEIN"/>
    <property type="match status" value="1"/>
</dbReference>
<feature type="compositionally biased region" description="Polar residues" evidence="8">
    <location>
        <begin position="346"/>
        <end position="359"/>
    </location>
</feature>
<dbReference type="Proteomes" id="UP000694561">
    <property type="component" value="Unplaced"/>
</dbReference>
<organism evidence="12 13">
    <name type="scientific">Monodon monoceros</name>
    <name type="common">Narwhal</name>
    <name type="synonym">Ceratodon monodon</name>
    <dbReference type="NCBI Taxonomy" id="40151"/>
    <lineage>
        <taxon>Eukaryota</taxon>
        <taxon>Metazoa</taxon>
        <taxon>Chordata</taxon>
        <taxon>Craniata</taxon>
        <taxon>Vertebrata</taxon>
        <taxon>Euteleostomi</taxon>
        <taxon>Mammalia</taxon>
        <taxon>Eutheria</taxon>
        <taxon>Laurasiatheria</taxon>
        <taxon>Artiodactyla</taxon>
        <taxon>Whippomorpha</taxon>
        <taxon>Cetacea</taxon>
        <taxon>Odontoceti</taxon>
        <taxon>Monodontidae</taxon>
        <taxon>Monodon</taxon>
    </lineage>
</organism>
<keyword evidence="3 10" id="KW-0732">Signal</keyword>
<dbReference type="SMART" id="SM00409">
    <property type="entry name" value="IG"/>
    <property type="match status" value="1"/>
</dbReference>
<evidence type="ECO:0000256" key="6">
    <source>
        <dbReference type="ARBA" id="ARBA00023319"/>
    </source>
</evidence>
<dbReference type="InterPro" id="IPR013783">
    <property type="entry name" value="Ig-like_fold"/>
</dbReference>